<evidence type="ECO:0000256" key="2">
    <source>
        <dbReference type="SAM" id="SignalP"/>
    </source>
</evidence>
<dbReference type="Gene3D" id="2.130.10.130">
    <property type="entry name" value="Integrin alpha, N-terminal"/>
    <property type="match status" value="2"/>
</dbReference>
<dbReference type="Pfam" id="PF13517">
    <property type="entry name" value="FG-GAP_3"/>
    <property type="match status" value="3"/>
</dbReference>
<name>A0AAV8UKS1_9RHOD</name>
<dbReference type="SUPFAM" id="SSF69318">
    <property type="entry name" value="Integrin alpha N-terminal domain"/>
    <property type="match status" value="1"/>
</dbReference>
<organism evidence="4 5">
    <name type="scientific">Rhodosorus marinus</name>
    <dbReference type="NCBI Taxonomy" id="101924"/>
    <lineage>
        <taxon>Eukaryota</taxon>
        <taxon>Rhodophyta</taxon>
        <taxon>Stylonematophyceae</taxon>
        <taxon>Stylonematales</taxon>
        <taxon>Stylonemataceae</taxon>
        <taxon>Rhodosorus</taxon>
    </lineage>
</organism>
<gene>
    <name evidence="4" type="ORF">NDN08_007090</name>
</gene>
<feature type="domain" description="ASPIC/UnbV" evidence="3">
    <location>
        <begin position="451"/>
        <end position="510"/>
    </location>
</feature>
<keyword evidence="1 2" id="KW-0732">Signal</keyword>
<evidence type="ECO:0000313" key="4">
    <source>
        <dbReference type="EMBL" id="KAJ8901241.1"/>
    </source>
</evidence>
<evidence type="ECO:0000259" key="3">
    <source>
        <dbReference type="Pfam" id="PF07593"/>
    </source>
</evidence>
<comment type="caution">
    <text evidence="4">The sequence shown here is derived from an EMBL/GenBank/DDBJ whole genome shotgun (WGS) entry which is preliminary data.</text>
</comment>
<dbReference type="PANTHER" id="PTHR16026:SF0">
    <property type="entry name" value="CARTILAGE ACIDIC PROTEIN 1"/>
    <property type="match status" value="1"/>
</dbReference>
<accession>A0AAV8UKS1</accession>
<evidence type="ECO:0000313" key="5">
    <source>
        <dbReference type="Proteomes" id="UP001157974"/>
    </source>
</evidence>
<feature type="signal peptide" evidence="2">
    <location>
        <begin position="1"/>
        <end position="20"/>
    </location>
</feature>
<feature type="chain" id="PRO_5043384280" description="ASPIC/UnbV domain-containing protein" evidence="2">
    <location>
        <begin position="21"/>
        <end position="568"/>
    </location>
</feature>
<evidence type="ECO:0000256" key="1">
    <source>
        <dbReference type="ARBA" id="ARBA00022729"/>
    </source>
</evidence>
<dbReference type="Pfam" id="PF07593">
    <property type="entry name" value="UnbV_ASPIC"/>
    <property type="match status" value="1"/>
</dbReference>
<dbReference type="PANTHER" id="PTHR16026">
    <property type="entry name" value="CARTILAGE ACIDIC PROTEIN 1"/>
    <property type="match status" value="1"/>
</dbReference>
<proteinExistence type="predicted"/>
<dbReference type="InterPro" id="IPR027039">
    <property type="entry name" value="Crtac1"/>
</dbReference>
<dbReference type="EMBL" id="JAMWBK010000011">
    <property type="protein sequence ID" value="KAJ8901241.1"/>
    <property type="molecule type" value="Genomic_DNA"/>
</dbReference>
<dbReference type="AlphaFoldDB" id="A0AAV8UKS1"/>
<reference evidence="4 5" key="1">
    <citation type="journal article" date="2023" name="Nat. Commun.">
        <title>Origin of minicircular mitochondrial genomes in red algae.</title>
        <authorList>
            <person name="Lee Y."/>
            <person name="Cho C.H."/>
            <person name="Lee Y.M."/>
            <person name="Park S.I."/>
            <person name="Yang J.H."/>
            <person name="West J.A."/>
            <person name="Bhattacharya D."/>
            <person name="Yoon H.S."/>
        </authorList>
    </citation>
    <scope>NUCLEOTIDE SEQUENCE [LARGE SCALE GENOMIC DNA]</scope>
    <source>
        <strain evidence="4 5">CCMP1338</strain>
        <tissue evidence="4">Whole cell</tissue>
    </source>
</reference>
<keyword evidence="5" id="KW-1185">Reference proteome</keyword>
<dbReference type="Proteomes" id="UP001157974">
    <property type="component" value="Unassembled WGS sequence"/>
</dbReference>
<protein>
    <recommendedName>
        <fullName evidence="3">ASPIC/UnbV domain-containing protein</fullName>
    </recommendedName>
</protein>
<dbReference type="InterPro" id="IPR028994">
    <property type="entry name" value="Integrin_alpha_N"/>
</dbReference>
<sequence>MMMKGLGIVLLVSFFYFALGQGIRKPTFKDVTVRKGLIPRSEMNEWRPEGNKYWGSSIYDVDGDGCVDLILGNHGSPIDFYWGRCKKGFEKGRLGSLVRGDYHATAADDLNGDGLLDIIVTQGGSNGKNPAIPLIVTQQPGREWKVQRGDYGFNEASFRARSMAMIDMDLDGDLDVLFANQRIPNGPAKKHVVYENLGKGRYRVRENTGLEAAEPYWVYPLDANDDGHMDVLFMGFNGVKLYVRTAPFKFRLADGILPEIRETNNSREGYKDARCACEVDIDGDGRLELYIARGRAWGAVGSNDLLFKKTNGKYKDISQRAGIRLEGRHYHVTAGDFNLDGYMDLYVVVQTAFNEPRKNDLLLLNQKNGKFKVAGKHGTESPFNFEDGNTAIALDYNEDGRMDMLVGPRNATWRLYENQTPYFDNDYVTVLVGRPRAGAQQAFANWDRHPMGAVVTVRCGDRRTAQRVGSNGQSHSVSAGTRMHFGIGKCGAASYSVSVDYPGGVQSFRMLKGRNKKVVTGLFYDKCETGFTGMNCSRKVDPCRSTGCPKGRSCEIVKKGTRKLWCPV</sequence>
<dbReference type="InterPro" id="IPR013517">
    <property type="entry name" value="FG-GAP"/>
</dbReference>
<dbReference type="InterPro" id="IPR011519">
    <property type="entry name" value="UnbV_ASPIC"/>
</dbReference>